<evidence type="ECO:0000256" key="3">
    <source>
        <dbReference type="ARBA" id="ARBA00022481"/>
    </source>
</evidence>
<protein>
    <recommendedName>
        <fullName evidence="2">protein-tyrosine-phosphatase</fullName>
        <ecNumber evidence="2">3.1.3.48</ecNumber>
    </recommendedName>
</protein>
<dbReference type="CDD" id="cd14500">
    <property type="entry name" value="PTP-IVa"/>
    <property type="match status" value="1"/>
</dbReference>
<keyword evidence="3" id="KW-0488">Methylation</keyword>
<keyword evidence="5" id="KW-0904">Protein phosphatase</keyword>
<dbReference type="FunFam" id="3.90.190.10:FF:000086">
    <property type="entry name" value="Protein tyrosine phosphatase-like protein"/>
    <property type="match status" value="1"/>
</dbReference>
<dbReference type="OrthoDB" id="5632at2759"/>
<feature type="domain" description="Tyrosine-protein phosphatase" evidence="11">
    <location>
        <begin position="25"/>
        <end position="196"/>
    </location>
</feature>
<evidence type="ECO:0000256" key="5">
    <source>
        <dbReference type="ARBA" id="ARBA00022912"/>
    </source>
</evidence>
<reference evidence="13 14" key="1">
    <citation type="journal article" date="2015" name="Genome Biol. Evol.">
        <title>Phylogenomic analyses indicate that early fungi evolved digesting cell walls of algal ancestors of land plants.</title>
        <authorList>
            <person name="Chang Y."/>
            <person name="Wang S."/>
            <person name="Sekimoto S."/>
            <person name="Aerts A.L."/>
            <person name="Choi C."/>
            <person name="Clum A."/>
            <person name="LaButti K.M."/>
            <person name="Lindquist E.A."/>
            <person name="Yee Ngan C."/>
            <person name="Ohm R.A."/>
            <person name="Salamov A.A."/>
            <person name="Grigoriev I.V."/>
            <person name="Spatafora J.W."/>
            <person name="Berbee M.L."/>
        </authorList>
    </citation>
    <scope>NUCLEOTIDE SEQUENCE [LARGE SCALE GENOMIC DNA]</scope>
    <source>
        <strain evidence="13 14">JEL478</strain>
    </source>
</reference>
<keyword evidence="6" id="KW-1015">Disulfide bond</keyword>
<dbReference type="Proteomes" id="UP000070544">
    <property type="component" value="Unassembled WGS sequence"/>
</dbReference>
<evidence type="ECO:0000256" key="1">
    <source>
        <dbReference type="ARBA" id="ARBA00009580"/>
    </source>
</evidence>
<evidence type="ECO:0000259" key="12">
    <source>
        <dbReference type="PROSITE" id="PS50056"/>
    </source>
</evidence>
<evidence type="ECO:0000259" key="11">
    <source>
        <dbReference type="PROSITE" id="PS50054"/>
    </source>
</evidence>
<comment type="catalytic activity">
    <reaction evidence="9">
        <text>O-phospho-L-tyrosyl-[protein] + H2O = L-tyrosyl-[protein] + phosphate</text>
        <dbReference type="Rhea" id="RHEA:10684"/>
        <dbReference type="Rhea" id="RHEA-COMP:10136"/>
        <dbReference type="Rhea" id="RHEA-COMP:20101"/>
        <dbReference type="ChEBI" id="CHEBI:15377"/>
        <dbReference type="ChEBI" id="CHEBI:43474"/>
        <dbReference type="ChEBI" id="CHEBI:46858"/>
        <dbReference type="ChEBI" id="CHEBI:61978"/>
        <dbReference type="EC" id="3.1.3.48"/>
    </reaction>
</comment>
<dbReference type="EMBL" id="KQ965776">
    <property type="protein sequence ID" value="KXS13588.1"/>
    <property type="molecule type" value="Genomic_DNA"/>
</dbReference>
<sequence>MTSETTLASLRPRMAAYPPLARSFSPVNYKNQKFLILDCPTDSTLPHYATELLVRHVTDVVRVCEPTYNAAYLAERNIKVHEMFFKDGGVPPATVVTAWLHLVEERFGPFPVVKKDGRNGSSENLCVIDENGPTIAVHCVAGLGRAPVLVAIALIEAGMPALEAVEYIRKYRRGAFNSVQINYLDSYKRGQFKSGRTVLNMGKGLLGRSSPNPNSGSDEKKGRPPSPKANGSPSHENRTPSPGPDLPSGSNGAVAGLGVNGVLNSSGQSAPTSKSWLGGLFNKKKGPDGSGD</sequence>
<name>A0A139AA62_GONPJ</name>
<feature type="domain" description="Tyrosine specific protein phosphatases" evidence="12">
    <location>
        <begin position="130"/>
        <end position="183"/>
    </location>
</feature>
<evidence type="ECO:0000313" key="14">
    <source>
        <dbReference type="Proteomes" id="UP000070544"/>
    </source>
</evidence>
<dbReference type="STRING" id="1344416.A0A139AA62"/>
<proteinExistence type="inferred from homology"/>
<evidence type="ECO:0000256" key="7">
    <source>
        <dbReference type="ARBA" id="ARBA00023288"/>
    </source>
</evidence>
<dbReference type="InterPro" id="IPR003595">
    <property type="entry name" value="Tyr_Pase_cat"/>
</dbReference>
<feature type="compositionally biased region" description="Polar residues" evidence="10">
    <location>
        <begin position="266"/>
        <end position="275"/>
    </location>
</feature>
<evidence type="ECO:0000256" key="2">
    <source>
        <dbReference type="ARBA" id="ARBA00013064"/>
    </source>
</evidence>
<dbReference type="InterPro" id="IPR029021">
    <property type="entry name" value="Prot-tyrosine_phosphatase-like"/>
</dbReference>
<dbReference type="EC" id="3.1.3.48" evidence="2"/>
<evidence type="ECO:0000256" key="10">
    <source>
        <dbReference type="SAM" id="MobiDB-lite"/>
    </source>
</evidence>
<gene>
    <name evidence="13" type="ORF">M427DRAFT_364525</name>
</gene>
<keyword evidence="4" id="KW-0378">Hydrolase</keyword>
<feature type="compositionally biased region" description="Low complexity" evidence="10">
    <location>
        <begin position="248"/>
        <end position="265"/>
    </location>
</feature>
<evidence type="ECO:0000256" key="4">
    <source>
        <dbReference type="ARBA" id="ARBA00022801"/>
    </source>
</evidence>
<keyword evidence="14" id="KW-1185">Reference proteome</keyword>
<evidence type="ECO:0000256" key="9">
    <source>
        <dbReference type="ARBA" id="ARBA00051722"/>
    </source>
</evidence>
<dbReference type="InterPro" id="IPR020422">
    <property type="entry name" value="TYR_PHOSPHATASE_DUAL_dom"/>
</dbReference>
<dbReference type="Gene3D" id="3.90.190.10">
    <property type="entry name" value="Protein tyrosine phosphatase superfamily"/>
    <property type="match status" value="1"/>
</dbReference>
<comment type="similarity">
    <text evidence="1">Belongs to the protein-tyrosine phosphatase family.</text>
</comment>
<organism evidence="13 14">
    <name type="scientific">Gonapodya prolifera (strain JEL478)</name>
    <name type="common">Monoblepharis prolifera</name>
    <dbReference type="NCBI Taxonomy" id="1344416"/>
    <lineage>
        <taxon>Eukaryota</taxon>
        <taxon>Fungi</taxon>
        <taxon>Fungi incertae sedis</taxon>
        <taxon>Chytridiomycota</taxon>
        <taxon>Chytridiomycota incertae sedis</taxon>
        <taxon>Monoblepharidomycetes</taxon>
        <taxon>Monoblepharidales</taxon>
        <taxon>Gonapodyaceae</taxon>
        <taxon>Gonapodya</taxon>
    </lineage>
</organism>
<dbReference type="SUPFAM" id="SSF52799">
    <property type="entry name" value="(Phosphotyrosine protein) phosphatases II"/>
    <property type="match status" value="1"/>
</dbReference>
<dbReference type="InterPro" id="IPR050561">
    <property type="entry name" value="PTP"/>
</dbReference>
<evidence type="ECO:0000256" key="8">
    <source>
        <dbReference type="ARBA" id="ARBA00023289"/>
    </source>
</evidence>
<keyword evidence="8" id="KW-0636">Prenylation</keyword>
<dbReference type="AlphaFoldDB" id="A0A139AA62"/>
<dbReference type="InterPro" id="IPR000387">
    <property type="entry name" value="Tyr_Pase_dom"/>
</dbReference>
<dbReference type="PANTHER" id="PTHR23339">
    <property type="entry name" value="TYROSINE SPECIFIC PROTEIN PHOSPHATASE AND DUAL SPECIFICITY PROTEIN PHOSPHATASE"/>
    <property type="match status" value="1"/>
</dbReference>
<evidence type="ECO:0000313" key="13">
    <source>
        <dbReference type="EMBL" id="KXS13588.1"/>
    </source>
</evidence>
<dbReference type="GO" id="GO:0005737">
    <property type="term" value="C:cytoplasm"/>
    <property type="evidence" value="ECO:0007669"/>
    <property type="project" value="UniProtKB-ARBA"/>
</dbReference>
<evidence type="ECO:0000256" key="6">
    <source>
        <dbReference type="ARBA" id="ARBA00023157"/>
    </source>
</evidence>
<dbReference type="PROSITE" id="PS50056">
    <property type="entry name" value="TYR_PHOSPHATASE_2"/>
    <property type="match status" value="1"/>
</dbReference>
<dbReference type="GO" id="GO:0004725">
    <property type="term" value="F:protein tyrosine phosphatase activity"/>
    <property type="evidence" value="ECO:0007669"/>
    <property type="project" value="UniProtKB-EC"/>
</dbReference>
<dbReference type="SMART" id="SM00404">
    <property type="entry name" value="PTPc_motif"/>
    <property type="match status" value="1"/>
</dbReference>
<dbReference type="PROSITE" id="PS50054">
    <property type="entry name" value="TYR_PHOSPHATASE_DUAL"/>
    <property type="match status" value="1"/>
</dbReference>
<feature type="region of interest" description="Disordered" evidence="10">
    <location>
        <begin position="201"/>
        <end position="292"/>
    </location>
</feature>
<keyword evidence="7" id="KW-0449">Lipoprotein</keyword>
<accession>A0A139AA62</accession>